<gene>
    <name evidence="1" type="ORF">NDU88_005290</name>
</gene>
<dbReference type="Proteomes" id="UP001066276">
    <property type="component" value="Chromosome 12"/>
</dbReference>
<evidence type="ECO:0000313" key="2">
    <source>
        <dbReference type="Proteomes" id="UP001066276"/>
    </source>
</evidence>
<keyword evidence="2" id="KW-1185">Reference proteome</keyword>
<protein>
    <submittedName>
        <fullName evidence="1">Uncharacterized protein</fullName>
    </submittedName>
</protein>
<comment type="caution">
    <text evidence="1">The sequence shown here is derived from an EMBL/GenBank/DDBJ whole genome shotgun (WGS) entry which is preliminary data.</text>
</comment>
<proteinExistence type="predicted"/>
<sequence>MSRLDCRDPGAIPRRTLEVDFPAPLNSDEVITLPGPNNAPIIKQAVRWKTTPLGRDAQSQVWYTGLTNGNNREAYNRWHDWYKRRELKSVPHAYAQHLREACWYDPTIPAQYLHPGTRWGPFEWNDKPIPRKEFGDKPDHTVRGGASNGESSVYAYTVHGRAGNGESSV</sequence>
<dbReference type="AlphaFoldDB" id="A0AAV7L405"/>
<dbReference type="EMBL" id="JANPWB010000016">
    <property type="protein sequence ID" value="KAJ1085157.1"/>
    <property type="molecule type" value="Genomic_DNA"/>
</dbReference>
<dbReference type="Pfam" id="PF15041">
    <property type="entry name" value="TKTI1"/>
    <property type="match status" value="1"/>
</dbReference>
<accession>A0AAV7L405</accession>
<organism evidence="1 2">
    <name type="scientific">Pleurodeles waltl</name>
    <name type="common">Iberian ribbed newt</name>
    <dbReference type="NCBI Taxonomy" id="8319"/>
    <lineage>
        <taxon>Eukaryota</taxon>
        <taxon>Metazoa</taxon>
        <taxon>Chordata</taxon>
        <taxon>Craniata</taxon>
        <taxon>Vertebrata</taxon>
        <taxon>Euteleostomi</taxon>
        <taxon>Amphibia</taxon>
        <taxon>Batrachia</taxon>
        <taxon>Caudata</taxon>
        <taxon>Salamandroidea</taxon>
        <taxon>Salamandridae</taxon>
        <taxon>Pleurodelinae</taxon>
        <taxon>Pleurodeles</taxon>
    </lineage>
</organism>
<dbReference type="InterPro" id="IPR029203">
    <property type="entry name" value="TKTI1"/>
</dbReference>
<dbReference type="PANTHER" id="PTHR31254">
    <property type="entry name" value="HYPOTHETICAL PROTEIN LOC690617"/>
    <property type="match status" value="1"/>
</dbReference>
<evidence type="ECO:0000313" key="1">
    <source>
        <dbReference type="EMBL" id="KAJ1085157.1"/>
    </source>
</evidence>
<reference evidence="1" key="1">
    <citation type="journal article" date="2022" name="bioRxiv">
        <title>Sequencing and chromosome-scale assembly of the giantPleurodeles waltlgenome.</title>
        <authorList>
            <person name="Brown T."/>
            <person name="Elewa A."/>
            <person name="Iarovenko S."/>
            <person name="Subramanian E."/>
            <person name="Araus A.J."/>
            <person name="Petzold A."/>
            <person name="Susuki M."/>
            <person name="Suzuki K.-i.T."/>
            <person name="Hayashi T."/>
            <person name="Toyoda A."/>
            <person name="Oliveira C."/>
            <person name="Osipova E."/>
            <person name="Leigh N.D."/>
            <person name="Simon A."/>
            <person name="Yun M.H."/>
        </authorList>
    </citation>
    <scope>NUCLEOTIDE SEQUENCE</scope>
    <source>
        <strain evidence="1">20211129_DDA</strain>
        <tissue evidence="1">Liver</tissue>
    </source>
</reference>
<name>A0AAV7L405_PLEWA</name>
<dbReference type="PANTHER" id="PTHR31254:SF1">
    <property type="entry name" value="TEKTIN BUNDLE-INTERACTING PROTEIN 1"/>
    <property type="match status" value="1"/>
</dbReference>